<sequence>MYDKYSFLDNVENPQTSMNQVGAHGRVKHKLGLDSSNKCEFVKYLEQGTDDITNDNGIPKLLSWWRNRGAQFPKLSRMVKDVLAIQGSSLYLK</sequence>
<evidence type="ECO:0000313" key="2">
    <source>
        <dbReference type="EnsemblPlants" id="Solyc11g013297.1.1"/>
    </source>
</evidence>
<dbReference type="AlphaFoldDB" id="A0A3Q7ITK0"/>
<dbReference type="SUPFAM" id="SSF53098">
    <property type="entry name" value="Ribonuclease H-like"/>
    <property type="match status" value="1"/>
</dbReference>
<evidence type="ECO:0000259" key="1">
    <source>
        <dbReference type="Pfam" id="PF05699"/>
    </source>
</evidence>
<accession>A0A3Q7ITK0</accession>
<proteinExistence type="predicted"/>
<dbReference type="EnsemblPlants" id="Solyc11g013297.1.1">
    <property type="protein sequence ID" value="Solyc11g013297.1.1"/>
    <property type="gene ID" value="Solyc11g013297.1"/>
</dbReference>
<dbReference type="InParanoid" id="A0A3Q7ITK0"/>
<dbReference type="InterPro" id="IPR008906">
    <property type="entry name" value="HATC_C_dom"/>
</dbReference>
<evidence type="ECO:0000313" key="3">
    <source>
        <dbReference type="Proteomes" id="UP000004994"/>
    </source>
</evidence>
<reference evidence="2" key="1">
    <citation type="journal article" date="2012" name="Nature">
        <title>The tomato genome sequence provides insights into fleshy fruit evolution.</title>
        <authorList>
            <consortium name="Tomato Genome Consortium"/>
        </authorList>
    </citation>
    <scope>NUCLEOTIDE SEQUENCE [LARGE SCALE GENOMIC DNA]</scope>
    <source>
        <strain evidence="2">cv. Heinz 1706</strain>
    </source>
</reference>
<dbReference type="InterPro" id="IPR012337">
    <property type="entry name" value="RNaseH-like_sf"/>
</dbReference>
<reference evidence="2" key="2">
    <citation type="submission" date="2019-01" db="UniProtKB">
        <authorList>
            <consortium name="EnsemblPlants"/>
        </authorList>
    </citation>
    <scope>IDENTIFICATION</scope>
    <source>
        <strain evidence="2">cv. Heinz 1706</strain>
    </source>
</reference>
<feature type="domain" description="HAT C-terminal dimerisation" evidence="1">
    <location>
        <begin position="58"/>
        <end position="90"/>
    </location>
</feature>
<protein>
    <recommendedName>
        <fullName evidence="1">HAT C-terminal dimerisation domain-containing protein</fullName>
    </recommendedName>
</protein>
<organism evidence="2">
    <name type="scientific">Solanum lycopersicum</name>
    <name type="common">Tomato</name>
    <name type="synonym">Lycopersicon esculentum</name>
    <dbReference type="NCBI Taxonomy" id="4081"/>
    <lineage>
        <taxon>Eukaryota</taxon>
        <taxon>Viridiplantae</taxon>
        <taxon>Streptophyta</taxon>
        <taxon>Embryophyta</taxon>
        <taxon>Tracheophyta</taxon>
        <taxon>Spermatophyta</taxon>
        <taxon>Magnoliopsida</taxon>
        <taxon>eudicotyledons</taxon>
        <taxon>Gunneridae</taxon>
        <taxon>Pentapetalae</taxon>
        <taxon>asterids</taxon>
        <taxon>lamiids</taxon>
        <taxon>Solanales</taxon>
        <taxon>Solanaceae</taxon>
        <taxon>Solanoideae</taxon>
        <taxon>Solaneae</taxon>
        <taxon>Solanum</taxon>
        <taxon>Solanum subgen. Lycopersicon</taxon>
    </lineage>
</organism>
<dbReference type="Pfam" id="PF05699">
    <property type="entry name" value="Dimer_Tnp_hAT"/>
    <property type="match status" value="1"/>
</dbReference>
<keyword evidence="3" id="KW-1185">Reference proteome</keyword>
<name>A0A3Q7ITK0_SOLLC</name>
<dbReference type="Gramene" id="Solyc11g013297.1.1">
    <property type="protein sequence ID" value="Solyc11g013297.1.1"/>
    <property type="gene ID" value="Solyc11g013297.1"/>
</dbReference>
<dbReference type="GO" id="GO:0046983">
    <property type="term" value="F:protein dimerization activity"/>
    <property type="evidence" value="ECO:0007669"/>
    <property type="project" value="InterPro"/>
</dbReference>
<dbReference type="Proteomes" id="UP000004994">
    <property type="component" value="Chromosome 11"/>
</dbReference>